<reference evidence="3" key="1">
    <citation type="submission" date="2014-12" db="EMBL/GenBank/DDBJ databases">
        <authorList>
            <person name="Salcher M.M."/>
        </authorList>
    </citation>
    <scope>NUCLEOTIDE SEQUENCE [LARGE SCALE GENOMIC DNA]</scope>
    <source>
        <strain evidence="3">MMS-10A-171</strain>
    </source>
</reference>
<keyword evidence="1" id="KW-0812">Transmembrane</keyword>
<dbReference type="Pfam" id="PF20619">
    <property type="entry name" value="DUF6804"/>
    <property type="match status" value="1"/>
</dbReference>
<feature type="transmembrane region" description="Helical" evidence="1">
    <location>
        <begin position="68"/>
        <end position="85"/>
    </location>
</feature>
<organism evidence="2 3">
    <name type="scientific">Candidatus Methylopumilus planktonicus</name>
    <dbReference type="NCBI Taxonomy" id="1581557"/>
    <lineage>
        <taxon>Bacteria</taxon>
        <taxon>Pseudomonadati</taxon>
        <taxon>Pseudomonadota</taxon>
        <taxon>Betaproteobacteria</taxon>
        <taxon>Nitrosomonadales</taxon>
        <taxon>Methylophilaceae</taxon>
        <taxon>Candidatus Methylopumilus</taxon>
    </lineage>
</organism>
<evidence type="ECO:0000313" key="2">
    <source>
        <dbReference type="EMBL" id="CEZ18918.1"/>
    </source>
</evidence>
<evidence type="ECO:0000256" key="1">
    <source>
        <dbReference type="SAM" id="Phobius"/>
    </source>
</evidence>
<dbReference type="Proteomes" id="UP000064007">
    <property type="component" value="Chromosome 1"/>
</dbReference>
<keyword evidence="1" id="KW-0472">Membrane</keyword>
<protein>
    <submittedName>
        <fullName evidence="2">Uncharacterized protein</fullName>
    </submittedName>
</protein>
<keyword evidence="1" id="KW-1133">Transmembrane helix</keyword>
<dbReference type="RefSeq" id="WP_046486581.1">
    <property type="nucleotide sequence ID" value="NZ_LN827929.1"/>
</dbReference>
<gene>
    <name evidence="2" type="ORF">BN1208_0021</name>
</gene>
<name>A0A0D6EU12_9PROT</name>
<dbReference type="InterPro" id="IPR046548">
    <property type="entry name" value="DUF6804"/>
</dbReference>
<accession>A0A0D6EU12</accession>
<evidence type="ECO:0000313" key="3">
    <source>
        <dbReference type="Proteomes" id="UP000064007"/>
    </source>
</evidence>
<proteinExistence type="predicted"/>
<dbReference type="AlphaFoldDB" id="A0A0D6EU12"/>
<dbReference type="STRING" id="1581557.BN1208_0021"/>
<dbReference type="EMBL" id="LN827929">
    <property type="protein sequence ID" value="CEZ18918.1"/>
    <property type="molecule type" value="Genomic_DNA"/>
</dbReference>
<dbReference type="HOGENOM" id="CLU_2423522_0_0_4"/>
<keyword evidence="3" id="KW-1185">Reference proteome</keyword>
<dbReference type="KEGG" id="mbat:BN1208_0021"/>
<sequence>MERVIALLYFVAAFPLPESFYDYFRVIVFIGVGFILLNKWVKLNTPHIAFLIGVLIIDNPFIPFYFPIMVWIFLDIIIGAYLIYLSTKFKS</sequence>